<accession>A0A5A8F2E9</accession>
<dbReference type="InterPro" id="IPR041657">
    <property type="entry name" value="HTH_17"/>
</dbReference>
<dbReference type="InterPro" id="IPR009061">
    <property type="entry name" value="DNA-bd_dom_put_sf"/>
</dbReference>
<evidence type="ECO:0000259" key="1">
    <source>
        <dbReference type="Pfam" id="PF12728"/>
    </source>
</evidence>
<gene>
    <name evidence="2" type="ORF">FHQ18_07605</name>
</gene>
<dbReference type="RefSeq" id="WP_149266570.1">
    <property type="nucleotide sequence ID" value="NZ_VFJB01000005.1"/>
</dbReference>
<dbReference type="SUPFAM" id="SSF46955">
    <property type="entry name" value="Putative DNA-binding domain"/>
    <property type="match status" value="1"/>
</dbReference>
<dbReference type="Proteomes" id="UP000322876">
    <property type="component" value="Unassembled WGS sequence"/>
</dbReference>
<dbReference type="AlphaFoldDB" id="A0A5A8F2E9"/>
<dbReference type="OrthoDB" id="769412at2"/>
<feature type="domain" description="Helix-turn-helix" evidence="1">
    <location>
        <begin position="17"/>
        <end position="65"/>
    </location>
</feature>
<proteinExistence type="predicted"/>
<name>A0A5A8F2E9_9BACT</name>
<evidence type="ECO:0000313" key="3">
    <source>
        <dbReference type="Proteomes" id="UP000322876"/>
    </source>
</evidence>
<organism evidence="2 3">
    <name type="scientific">Deferribacter autotrophicus</name>
    <dbReference type="NCBI Taxonomy" id="500465"/>
    <lineage>
        <taxon>Bacteria</taxon>
        <taxon>Pseudomonadati</taxon>
        <taxon>Deferribacterota</taxon>
        <taxon>Deferribacteres</taxon>
        <taxon>Deferribacterales</taxon>
        <taxon>Deferribacteraceae</taxon>
        <taxon>Deferribacter</taxon>
    </lineage>
</organism>
<evidence type="ECO:0000313" key="2">
    <source>
        <dbReference type="EMBL" id="KAA0258250.1"/>
    </source>
</evidence>
<keyword evidence="3" id="KW-1185">Reference proteome</keyword>
<protein>
    <submittedName>
        <fullName evidence="2">Helix-turn-helix domain-containing protein</fullName>
    </submittedName>
</protein>
<comment type="caution">
    <text evidence="2">The sequence shown here is derived from an EMBL/GenBank/DDBJ whole genome shotgun (WGS) entry which is preliminary data.</text>
</comment>
<reference evidence="2 3" key="1">
    <citation type="submission" date="2019-06" db="EMBL/GenBank/DDBJ databases">
        <title>Genomic insights into carbon and energy metabolism of Deferribacter autotrophicus revealed new metabolic traits in the phylum Deferribacteres.</title>
        <authorList>
            <person name="Slobodkin A.I."/>
            <person name="Slobodkina G.B."/>
            <person name="Allioux M."/>
            <person name="Alain K."/>
            <person name="Jebbar M."/>
            <person name="Shadrin V."/>
            <person name="Kublanov I.V."/>
            <person name="Toshchakov S.V."/>
            <person name="Bonch-Osmolovskaya E.A."/>
        </authorList>
    </citation>
    <scope>NUCLEOTIDE SEQUENCE [LARGE SCALE GENOMIC DNA]</scope>
    <source>
        <strain evidence="2 3">SL50</strain>
    </source>
</reference>
<dbReference type="EMBL" id="VFJB01000005">
    <property type="protein sequence ID" value="KAA0258250.1"/>
    <property type="molecule type" value="Genomic_DNA"/>
</dbReference>
<dbReference type="Pfam" id="PF12728">
    <property type="entry name" value="HTH_17"/>
    <property type="match status" value="1"/>
</dbReference>
<sequence>MQKEIKEMNLEILDNLITLDDFCRIFNISKHTIYKYTSLRMIPYYKLFGKIYFDKRDLLNFIKKQKKA</sequence>